<dbReference type="OrthoDB" id="9806592at2"/>
<evidence type="ECO:0000313" key="4">
    <source>
        <dbReference type="EMBL" id="RYC03223.1"/>
    </source>
</evidence>
<gene>
    <name evidence="4" type="ORF">EUA07_06620</name>
</gene>
<accession>A0A4Q2SDZ9</accession>
<dbReference type="Gene3D" id="3.30.2400.10">
    <property type="entry name" value="Major capsid protein gp5"/>
    <property type="match status" value="1"/>
</dbReference>
<evidence type="ECO:0000259" key="3">
    <source>
        <dbReference type="Pfam" id="PF05065"/>
    </source>
</evidence>
<dbReference type="AlphaFoldDB" id="A0A4Q2SDZ9"/>
<feature type="region of interest" description="Disordered" evidence="2">
    <location>
        <begin position="1"/>
        <end position="47"/>
    </location>
</feature>
<evidence type="ECO:0000256" key="1">
    <source>
        <dbReference type="ARBA" id="ARBA00004328"/>
    </source>
</evidence>
<evidence type="ECO:0000256" key="2">
    <source>
        <dbReference type="SAM" id="MobiDB-lite"/>
    </source>
</evidence>
<dbReference type="RefSeq" id="WP_129454214.1">
    <property type="nucleotide sequence ID" value="NZ_JACXYX010000009.1"/>
</dbReference>
<comment type="caution">
    <text evidence="4">The sequence shown here is derived from an EMBL/GenBank/DDBJ whole genome shotgun (WGS) entry which is preliminary data.</text>
</comment>
<dbReference type="InterPro" id="IPR024455">
    <property type="entry name" value="Phage_capsid"/>
</dbReference>
<sequence length="412" mass="44258">MATIRELQQKAAQHTAQARAINDEFEGKTMPAEAAHQMEQHLKAASDYRQRAQREALLVETEDWLSEPDYKHDMSNGATGDDPTYRSEKGYTPGSPSHDDGSVLSPQSKAFLDFVRTGTIAPEHKADLVENATGQNLVPTDFAGTILKALAKEAVFRRIAFVRPTTKNKVDVGSVAVGTPAWGKLETGATPPDGLAATPAAKDTIEVHDLTCLAKIGRDELEDSDENLAEIVRNALALAFAEIEDNAFANGSGTGQPWAAHHNVTQNVTAAVNAVVTADDLKRLPFKVASRFRRNGAYVMHGAVEEAVALIKDADGRYLLQPNSAAGEPPTLFGYPAYSCDGLPAPTTTGTATDPSALFGDFHAGYMVADRRRLTVQRLDELYAAEGKVGLLLTHRVGGDVIRPSAIAKYLV</sequence>
<dbReference type="NCBIfam" id="TIGR01554">
    <property type="entry name" value="major_cap_HK97"/>
    <property type="match status" value="1"/>
</dbReference>
<name>A0A4Q2SDZ9_9ACTN</name>
<proteinExistence type="predicted"/>
<evidence type="ECO:0000313" key="5">
    <source>
        <dbReference type="Proteomes" id="UP000293291"/>
    </source>
</evidence>
<dbReference type="EMBL" id="SDWU01000006">
    <property type="protein sequence ID" value="RYC03223.1"/>
    <property type="molecule type" value="Genomic_DNA"/>
</dbReference>
<comment type="subcellular location">
    <subcellularLocation>
        <location evidence="1">Virion</location>
    </subcellularLocation>
</comment>
<feature type="domain" description="Phage capsid-like C-terminal" evidence="3">
    <location>
        <begin position="134"/>
        <end position="410"/>
    </location>
</feature>
<organism evidence="4 5">
    <name type="scientific">Nocardioides ganghwensis</name>
    <dbReference type="NCBI Taxonomy" id="252230"/>
    <lineage>
        <taxon>Bacteria</taxon>
        <taxon>Bacillati</taxon>
        <taxon>Actinomycetota</taxon>
        <taxon>Actinomycetes</taxon>
        <taxon>Propionibacteriales</taxon>
        <taxon>Nocardioidaceae</taxon>
        <taxon>Nocardioides</taxon>
    </lineage>
</organism>
<reference evidence="4 5" key="1">
    <citation type="submission" date="2019-01" db="EMBL/GenBank/DDBJ databases">
        <title>Novel species of Nocardioides.</title>
        <authorList>
            <person name="Liu Q."/>
            <person name="Xin Y.-H."/>
        </authorList>
    </citation>
    <scope>NUCLEOTIDE SEQUENCE [LARGE SCALE GENOMIC DNA]</scope>
    <source>
        <strain evidence="4 5">CGMCC 4.6875</strain>
    </source>
</reference>
<dbReference type="Gene3D" id="3.30.2320.10">
    <property type="entry name" value="hypothetical protein PF0899 domain"/>
    <property type="match status" value="1"/>
</dbReference>
<protein>
    <submittedName>
        <fullName evidence="4">Phage major capsid protein</fullName>
    </submittedName>
</protein>
<dbReference type="Proteomes" id="UP000293291">
    <property type="component" value="Unassembled WGS sequence"/>
</dbReference>
<feature type="compositionally biased region" description="Basic and acidic residues" evidence="2">
    <location>
        <begin position="36"/>
        <end position="47"/>
    </location>
</feature>
<feature type="region of interest" description="Disordered" evidence="2">
    <location>
        <begin position="68"/>
        <end position="105"/>
    </location>
</feature>
<keyword evidence="5" id="KW-1185">Reference proteome</keyword>
<dbReference type="SUPFAM" id="SSF56563">
    <property type="entry name" value="Major capsid protein gp5"/>
    <property type="match status" value="1"/>
</dbReference>
<dbReference type="InterPro" id="IPR054612">
    <property type="entry name" value="Phage_capsid-like_C"/>
</dbReference>
<dbReference type="Pfam" id="PF05065">
    <property type="entry name" value="Phage_capsid"/>
    <property type="match status" value="1"/>
</dbReference>